<feature type="domain" description="OmpA-like" evidence="3">
    <location>
        <begin position="186"/>
        <end position="310"/>
    </location>
</feature>
<name>A0A2H3KCG1_9FLAO</name>
<dbReference type="AlphaFoldDB" id="A0A2H3KCG1"/>
<sequence>MIKKTTLTLLLLTLATACVSKKTYKDLESKYADLKKENRKLVDFTDLLQQQNNQSENTLAKTQDELTKLKAEHKKLQSDLATSEKNLKNLQEAYKTLEKNSDESIKANMAKNRDLLAQLDAKEKALADEQEKFNKTKSDLAENTTRLQELEALINAKEASMKKLKESLSKALNGFEGKGLTVEQKNGKVYVSMENKLLFGTGSWAVGSEGKKAVVEVGKILAQNPEIAVLIEGHTDNDKFGSPVGQIENNWDLSTKRATAIVQILTENKSIKAENLTAAGRGEFAPLMSNDTPDGKAKNRRIEIILTPKLDEISKMLNELN</sequence>
<evidence type="ECO:0000256" key="1">
    <source>
        <dbReference type="PROSITE-ProRule" id="PRU00473"/>
    </source>
</evidence>
<dbReference type="OrthoDB" id="9815217at2"/>
<dbReference type="EMBL" id="PCMW01000052">
    <property type="protein sequence ID" value="PDS23831.1"/>
    <property type="molecule type" value="Genomic_DNA"/>
</dbReference>
<dbReference type="PANTHER" id="PTHR30329">
    <property type="entry name" value="STATOR ELEMENT OF FLAGELLAR MOTOR COMPLEX"/>
    <property type="match status" value="1"/>
</dbReference>
<dbReference type="Gene3D" id="1.10.287.1490">
    <property type="match status" value="1"/>
</dbReference>
<dbReference type="InterPro" id="IPR036737">
    <property type="entry name" value="OmpA-like_sf"/>
</dbReference>
<dbReference type="Gene3D" id="3.30.1330.60">
    <property type="entry name" value="OmpA-like domain"/>
    <property type="match status" value="1"/>
</dbReference>
<dbReference type="InterPro" id="IPR006665">
    <property type="entry name" value="OmpA-like"/>
</dbReference>
<organism evidence="4 5">
    <name type="scientific">Flavobacterium branchiophilum</name>
    <dbReference type="NCBI Taxonomy" id="55197"/>
    <lineage>
        <taxon>Bacteria</taxon>
        <taxon>Pseudomonadati</taxon>
        <taxon>Bacteroidota</taxon>
        <taxon>Flavobacteriia</taxon>
        <taxon>Flavobacteriales</taxon>
        <taxon>Flavobacteriaceae</taxon>
        <taxon>Flavobacterium</taxon>
    </lineage>
</organism>
<dbReference type="RefSeq" id="WP_097554290.1">
    <property type="nucleotide sequence ID" value="NZ_PCMW01000052.1"/>
</dbReference>
<evidence type="ECO:0000313" key="5">
    <source>
        <dbReference type="Proteomes" id="UP000220828"/>
    </source>
</evidence>
<evidence type="ECO:0000313" key="4">
    <source>
        <dbReference type="EMBL" id="PDS23831.1"/>
    </source>
</evidence>
<dbReference type="SUPFAM" id="SSF103088">
    <property type="entry name" value="OmpA-like"/>
    <property type="match status" value="1"/>
</dbReference>
<dbReference type="Pfam" id="PF00691">
    <property type="entry name" value="OmpA"/>
    <property type="match status" value="1"/>
</dbReference>
<accession>A0A2H3KCG1</accession>
<protein>
    <submittedName>
        <fullName evidence="4">Cell envelope biogenesis protein OmpA</fullName>
    </submittedName>
</protein>
<evidence type="ECO:0000259" key="3">
    <source>
        <dbReference type="PROSITE" id="PS51123"/>
    </source>
</evidence>
<proteinExistence type="predicted"/>
<dbReference type="PROSITE" id="PS51123">
    <property type="entry name" value="OMPA_2"/>
    <property type="match status" value="1"/>
</dbReference>
<keyword evidence="2" id="KW-0175">Coiled coil</keyword>
<dbReference type="PROSITE" id="PS51257">
    <property type="entry name" value="PROKAR_LIPOPROTEIN"/>
    <property type="match status" value="1"/>
</dbReference>
<dbReference type="PANTHER" id="PTHR30329:SF21">
    <property type="entry name" value="LIPOPROTEIN YIAD-RELATED"/>
    <property type="match status" value="1"/>
</dbReference>
<reference evidence="4 5" key="1">
    <citation type="submission" date="2017-09" db="EMBL/GenBank/DDBJ databases">
        <title>Whole genomes of Flavobacteriaceae.</title>
        <authorList>
            <person name="Stine C."/>
            <person name="Li C."/>
            <person name="Tadesse D."/>
        </authorList>
    </citation>
    <scope>NUCLEOTIDE SEQUENCE [LARGE SCALE GENOMIC DNA]</scope>
    <source>
        <strain evidence="4 5">ATCC 35036</strain>
    </source>
</reference>
<gene>
    <name evidence="4" type="ORF">B0A77_09575</name>
</gene>
<feature type="coiled-coil region" evidence="2">
    <location>
        <begin position="24"/>
        <end position="167"/>
    </location>
</feature>
<dbReference type="CDD" id="cd07185">
    <property type="entry name" value="OmpA_C-like"/>
    <property type="match status" value="1"/>
</dbReference>
<dbReference type="Proteomes" id="UP000220828">
    <property type="component" value="Unassembled WGS sequence"/>
</dbReference>
<keyword evidence="1" id="KW-0472">Membrane</keyword>
<comment type="caution">
    <text evidence="4">The sequence shown here is derived from an EMBL/GenBank/DDBJ whole genome shotgun (WGS) entry which is preliminary data.</text>
</comment>
<dbReference type="GO" id="GO:0016020">
    <property type="term" value="C:membrane"/>
    <property type="evidence" value="ECO:0007669"/>
    <property type="project" value="UniProtKB-UniRule"/>
</dbReference>
<dbReference type="InterPro" id="IPR050330">
    <property type="entry name" value="Bact_OuterMem_StrucFunc"/>
</dbReference>
<evidence type="ECO:0000256" key="2">
    <source>
        <dbReference type="SAM" id="Coils"/>
    </source>
</evidence>